<dbReference type="InterPro" id="IPR002397">
    <property type="entry name" value="Cyt_P450_B"/>
</dbReference>
<keyword evidence="2" id="KW-0349">Heme</keyword>
<evidence type="ECO:0000256" key="2">
    <source>
        <dbReference type="RuleBase" id="RU000461"/>
    </source>
</evidence>
<proteinExistence type="inferred from homology"/>
<dbReference type="Gene3D" id="1.10.630.10">
    <property type="entry name" value="Cytochrome P450"/>
    <property type="match status" value="1"/>
</dbReference>
<accession>A0ABR7L2D6</accession>
<dbReference type="InterPro" id="IPR001128">
    <property type="entry name" value="Cyt_P450"/>
</dbReference>
<dbReference type="PROSITE" id="PS00086">
    <property type="entry name" value="CYTOCHROME_P450"/>
    <property type="match status" value="1"/>
</dbReference>
<evidence type="ECO:0000256" key="1">
    <source>
        <dbReference type="ARBA" id="ARBA00010617"/>
    </source>
</evidence>
<dbReference type="Proteomes" id="UP000734823">
    <property type="component" value="Unassembled WGS sequence"/>
</dbReference>
<dbReference type="EMBL" id="JABVED010000002">
    <property type="protein sequence ID" value="MBC6446512.1"/>
    <property type="molecule type" value="Genomic_DNA"/>
</dbReference>
<reference evidence="3 4" key="1">
    <citation type="submission" date="2020-06" db="EMBL/GenBank/DDBJ databases">
        <title>Actinokineospora xiongansis sp. nov., isolated from soil of Baiyangdian.</title>
        <authorList>
            <person name="Zhang X."/>
        </authorList>
    </citation>
    <scope>NUCLEOTIDE SEQUENCE [LARGE SCALE GENOMIC DNA]</scope>
    <source>
        <strain evidence="3 4">HBU206404</strain>
    </source>
</reference>
<organism evidence="3 4">
    <name type="scientific">Actinokineospora xionganensis</name>
    <dbReference type="NCBI Taxonomy" id="2684470"/>
    <lineage>
        <taxon>Bacteria</taxon>
        <taxon>Bacillati</taxon>
        <taxon>Actinomycetota</taxon>
        <taxon>Actinomycetes</taxon>
        <taxon>Pseudonocardiales</taxon>
        <taxon>Pseudonocardiaceae</taxon>
        <taxon>Actinokineospora</taxon>
    </lineage>
</organism>
<dbReference type="PRINTS" id="PR00359">
    <property type="entry name" value="BP450"/>
</dbReference>
<keyword evidence="2" id="KW-0503">Monooxygenase</keyword>
<evidence type="ECO:0000313" key="4">
    <source>
        <dbReference type="Proteomes" id="UP000734823"/>
    </source>
</evidence>
<gene>
    <name evidence="3" type="ORF">GPZ80_04900</name>
</gene>
<sequence>MLPELRVGTRLAAQRLVTRGFAIAGDPLARLATAPWRYDPYPIYAGLRGRSVHRSRFGFYTVATYDLCSQILRDRTFGVRTRDGLEPPPATQSPLPQGTPVIPTFLEQDPPDHTRLRALARPAFSPRKIEGYREVVHKTTSRLLDDALAKGTFDLIADFAAPLPIAVISDLLGIPDVDTERFARYGRVLGASLDGTTTLRQARALRSATADLQALFRSLIAQRTEAPGDDVISALVRSLGAGELTELELVTTCELLLIAGFETTANLIGNGMWTFARNPEQWESLRSDPSMASAAVEEVLRYEPPIQLTQRITHAASVIGGVEIPADRMVIVALGSTGRDPEAYSNPDTFDLTRTPERDHLGFSSGIHYCLGAPLARMEAEIAFAALAERLPAVRAPRSPRWRDTTVIRGLRSLVLAA</sequence>
<dbReference type="PRINTS" id="PR00385">
    <property type="entry name" value="P450"/>
</dbReference>
<dbReference type="RefSeq" id="WP_187218539.1">
    <property type="nucleotide sequence ID" value="NZ_JABVED010000002.1"/>
</dbReference>
<keyword evidence="2" id="KW-0560">Oxidoreductase</keyword>
<dbReference type="InterPro" id="IPR017972">
    <property type="entry name" value="Cyt_P450_CS"/>
</dbReference>
<comment type="caution">
    <text evidence="3">The sequence shown here is derived from an EMBL/GenBank/DDBJ whole genome shotgun (WGS) entry which is preliminary data.</text>
</comment>
<dbReference type="CDD" id="cd20625">
    <property type="entry name" value="CYP164-like"/>
    <property type="match status" value="1"/>
</dbReference>
<dbReference type="InterPro" id="IPR036396">
    <property type="entry name" value="Cyt_P450_sf"/>
</dbReference>
<keyword evidence="4" id="KW-1185">Reference proteome</keyword>
<dbReference type="PANTHER" id="PTHR46696:SF4">
    <property type="entry name" value="BIOTIN BIOSYNTHESIS CYTOCHROME P450"/>
    <property type="match status" value="1"/>
</dbReference>
<evidence type="ECO:0000313" key="3">
    <source>
        <dbReference type="EMBL" id="MBC6446512.1"/>
    </source>
</evidence>
<protein>
    <submittedName>
        <fullName evidence="3">Cytochrome P450</fullName>
    </submittedName>
</protein>
<name>A0ABR7L2D6_9PSEU</name>
<dbReference type="Pfam" id="PF00067">
    <property type="entry name" value="p450"/>
    <property type="match status" value="1"/>
</dbReference>
<dbReference type="PANTHER" id="PTHR46696">
    <property type="entry name" value="P450, PUTATIVE (EUROFUNG)-RELATED"/>
    <property type="match status" value="1"/>
</dbReference>
<dbReference type="SUPFAM" id="SSF48264">
    <property type="entry name" value="Cytochrome P450"/>
    <property type="match status" value="1"/>
</dbReference>
<keyword evidence="2" id="KW-0479">Metal-binding</keyword>
<comment type="similarity">
    <text evidence="1 2">Belongs to the cytochrome P450 family.</text>
</comment>
<keyword evidence="2" id="KW-0408">Iron</keyword>